<dbReference type="Pfam" id="PF00795">
    <property type="entry name" value="CN_hydrolase"/>
    <property type="match status" value="1"/>
</dbReference>
<dbReference type="InterPro" id="IPR050345">
    <property type="entry name" value="Aliph_Amidase/BUP"/>
</dbReference>
<dbReference type="Proteomes" id="UP000712673">
    <property type="component" value="Unassembled WGS sequence"/>
</dbReference>
<protein>
    <submittedName>
        <fullName evidence="3">Carbon-nitrogen hydrolase family protein</fullName>
    </submittedName>
</protein>
<gene>
    <name evidence="3" type="ORF">FJZ47_08000</name>
</gene>
<keyword evidence="1 3" id="KW-0378">Hydrolase</keyword>
<proteinExistence type="predicted"/>
<dbReference type="CDD" id="cd07197">
    <property type="entry name" value="nitrilase"/>
    <property type="match status" value="1"/>
</dbReference>
<dbReference type="InterPro" id="IPR036526">
    <property type="entry name" value="C-N_Hydrolase_sf"/>
</dbReference>
<dbReference type="PANTHER" id="PTHR43674:SF16">
    <property type="entry name" value="CARBON-NITROGEN FAMILY, PUTATIVE (AFU_ORTHOLOGUE AFUA_5G02350)-RELATED"/>
    <property type="match status" value="1"/>
</dbReference>
<organism evidence="3 4">
    <name type="scientific">Tectimicrobiota bacterium</name>
    <dbReference type="NCBI Taxonomy" id="2528274"/>
    <lineage>
        <taxon>Bacteria</taxon>
        <taxon>Pseudomonadati</taxon>
        <taxon>Nitrospinota/Tectimicrobiota group</taxon>
        <taxon>Candidatus Tectimicrobiota</taxon>
    </lineage>
</organism>
<evidence type="ECO:0000313" key="3">
    <source>
        <dbReference type="EMBL" id="MBM3223724.1"/>
    </source>
</evidence>
<evidence type="ECO:0000256" key="1">
    <source>
        <dbReference type="ARBA" id="ARBA00022801"/>
    </source>
</evidence>
<dbReference type="GO" id="GO:0016811">
    <property type="term" value="F:hydrolase activity, acting on carbon-nitrogen (but not peptide) bonds, in linear amides"/>
    <property type="evidence" value="ECO:0007669"/>
    <property type="project" value="TreeGrafter"/>
</dbReference>
<dbReference type="PANTHER" id="PTHR43674">
    <property type="entry name" value="NITRILASE C965.09-RELATED"/>
    <property type="match status" value="1"/>
</dbReference>
<feature type="domain" description="CN hydrolase" evidence="2">
    <location>
        <begin position="1"/>
        <end position="237"/>
    </location>
</feature>
<dbReference type="AlphaFoldDB" id="A0A938B278"/>
<dbReference type="InterPro" id="IPR003010">
    <property type="entry name" value="C-N_Hydrolase"/>
</dbReference>
<dbReference type="PROSITE" id="PS50263">
    <property type="entry name" value="CN_HYDROLASE"/>
    <property type="match status" value="1"/>
</dbReference>
<accession>A0A938B278</accession>
<dbReference type="Gene3D" id="3.60.110.10">
    <property type="entry name" value="Carbon-nitrogen hydrolase"/>
    <property type="match status" value="1"/>
</dbReference>
<name>A0A938B278_UNCTE</name>
<reference evidence="3" key="1">
    <citation type="submission" date="2019-03" db="EMBL/GenBank/DDBJ databases">
        <title>Lake Tanganyika Metagenome-Assembled Genomes (MAGs).</title>
        <authorList>
            <person name="Tran P."/>
        </authorList>
    </citation>
    <scope>NUCLEOTIDE SEQUENCE</scope>
    <source>
        <strain evidence="3">K_DeepCast_65m_m2_066</strain>
    </source>
</reference>
<dbReference type="SUPFAM" id="SSF56317">
    <property type="entry name" value="Carbon-nitrogen hydrolase"/>
    <property type="match status" value="1"/>
</dbReference>
<evidence type="ECO:0000313" key="4">
    <source>
        <dbReference type="Proteomes" id="UP000712673"/>
    </source>
</evidence>
<evidence type="ECO:0000259" key="2">
    <source>
        <dbReference type="PROSITE" id="PS50263"/>
    </source>
</evidence>
<comment type="caution">
    <text evidence="3">The sequence shown here is derived from an EMBL/GenBank/DDBJ whole genome shotgun (WGS) entry which is preliminary data.</text>
</comment>
<sequence length="252" mass="28027">MALLHLSPQLGAVAENRQLLETAVHRAAELGADWILTPELWVCGYLFAERIGTDWILPTPDPWMQHFCQVVARLQVTVFLSYPERDPHTNRLYNTVFVIAADGTCLGTHRKIHVVPQAEGWASPGDRLVPIGVPPLQVGVLICADAYTPPLARKLHEQGAQLLVSSAAWGRWPHGPEDSWERRSMETGLPLVVCNRTGRDGHDLSFMDAESVVVYQGRRLLAAQAERSVVLTCDWDRDTLTPLSTAFRAILL</sequence>
<dbReference type="EMBL" id="VGLS01000188">
    <property type="protein sequence ID" value="MBM3223724.1"/>
    <property type="molecule type" value="Genomic_DNA"/>
</dbReference>